<sequence>MENRFEVLDEINNIKNTVGTENYLSFYSKDKQRQMIQEKIHFERLLQSSIYNIPTTNHIFIDYPILKLFANPNNYPLIVDNIISNINANIVTYDIFNIHININTFSVTACQRFLPIIRLFLEKCAYYNTAFSEKIGKLYIYNTPSSISNISNMLQPFIFPDLRKNIVLHDKQHSPELLSQLFSQNS</sequence>
<name>A0A6C0DR69_9ZZZZ</name>
<accession>A0A6C0DR69</accession>
<feature type="domain" description="CRAL-TRIO" evidence="1">
    <location>
        <begin position="91"/>
        <end position="186"/>
    </location>
</feature>
<dbReference type="Pfam" id="PF00650">
    <property type="entry name" value="CRAL_TRIO"/>
    <property type="match status" value="1"/>
</dbReference>
<dbReference type="Gene3D" id="3.40.525.10">
    <property type="entry name" value="CRAL-TRIO lipid binding domain"/>
    <property type="match status" value="1"/>
</dbReference>
<evidence type="ECO:0000313" key="2">
    <source>
        <dbReference type="EMBL" id="QHT18852.1"/>
    </source>
</evidence>
<evidence type="ECO:0000259" key="1">
    <source>
        <dbReference type="PROSITE" id="PS50191"/>
    </source>
</evidence>
<dbReference type="AlphaFoldDB" id="A0A6C0DR69"/>
<reference evidence="2" key="1">
    <citation type="journal article" date="2020" name="Nature">
        <title>Giant virus diversity and host interactions through global metagenomics.</title>
        <authorList>
            <person name="Schulz F."/>
            <person name="Roux S."/>
            <person name="Paez-Espino D."/>
            <person name="Jungbluth S."/>
            <person name="Walsh D.A."/>
            <person name="Denef V.J."/>
            <person name="McMahon K.D."/>
            <person name="Konstantinidis K.T."/>
            <person name="Eloe-Fadrosh E.A."/>
            <person name="Kyrpides N.C."/>
            <person name="Woyke T."/>
        </authorList>
    </citation>
    <scope>NUCLEOTIDE SEQUENCE</scope>
    <source>
        <strain evidence="2">GVMAG-M-3300023174-49</strain>
    </source>
</reference>
<dbReference type="InterPro" id="IPR036865">
    <property type="entry name" value="CRAL-TRIO_dom_sf"/>
</dbReference>
<protein>
    <recommendedName>
        <fullName evidence="1">CRAL-TRIO domain-containing protein</fullName>
    </recommendedName>
</protein>
<organism evidence="2">
    <name type="scientific">viral metagenome</name>
    <dbReference type="NCBI Taxonomy" id="1070528"/>
    <lineage>
        <taxon>unclassified sequences</taxon>
        <taxon>metagenomes</taxon>
        <taxon>organismal metagenomes</taxon>
    </lineage>
</organism>
<proteinExistence type="predicted"/>
<dbReference type="EMBL" id="MN739660">
    <property type="protein sequence ID" value="QHT18852.1"/>
    <property type="molecule type" value="Genomic_DNA"/>
</dbReference>
<dbReference type="InterPro" id="IPR001251">
    <property type="entry name" value="CRAL-TRIO_dom"/>
</dbReference>
<dbReference type="PROSITE" id="PS50191">
    <property type="entry name" value="CRAL_TRIO"/>
    <property type="match status" value="1"/>
</dbReference>
<dbReference type="SUPFAM" id="SSF52087">
    <property type="entry name" value="CRAL/TRIO domain"/>
    <property type="match status" value="1"/>
</dbReference>